<feature type="region of interest" description="Disordered" evidence="8">
    <location>
        <begin position="737"/>
        <end position="786"/>
    </location>
</feature>
<proteinExistence type="predicted"/>
<dbReference type="SUPFAM" id="SSF57850">
    <property type="entry name" value="RING/U-box"/>
    <property type="match status" value="1"/>
</dbReference>
<feature type="compositionally biased region" description="Basic and acidic residues" evidence="8">
    <location>
        <begin position="771"/>
        <end position="781"/>
    </location>
</feature>
<dbReference type="InterPro" id="IPR049730">
    <property type="entry name" value="SNF2/RAD54-like_C"/>
</dbReference>
<evidence type="ECO:0000256" key="7">
    <source>
        <dbReference type="PROSITE-ProRule" id="PRU00175"/>
    </source>
</evidence>
<keyword evidence="13" id="KW-1185">Reference proteome</keyword>
<dbReference type="InterPro" id="IPR000330">
    <property type="entry name" value="SNF2_N"/>
</dbReference>
<accession>A0A2H3JN59</accession>
<dbReference type="GO" id="GO:0005524">
    <property type="term" value="F:ATP binding"/>
    <property type="evidence" value="ECO:0007669"/>
    <property type="project" value="InterPro"/>
</dbReference>
<dbReference type="GO" id="GO:0061630">
    <property type="term" value="F:ubiquitin protein ligase activity"/>
    <property type="evidence" value="ECO:0007669"/>
    <property type="project" value="TreeGrafter"/>
</dbReference>
<dbReference type="PROSITE" id="PS51194">
    <property type="entry name" value="HELICASE_CTER"/>
    <property type="match status" value="1"/>
</dbReference>
<dbReference type="Gene3D" id="3.40.50.300">
    <property type="entry name" value="P-loop containing nucleotide triphosphate hydrolases"/>
    <property type="match status" value="1"/>
</dbReference>
<keyword evidence="4" id="KW-0378">Hydrolase</keyword>
<keyword evidence="3 7" id="KW-0863">Zinc-finger</keyword>
<dbReference type="InterPro" id="IPR001841">
    <property type="entry name" value="Znf_RING"/>
</dbReference>
<name>A0A2H3JN59_WOLCO</name>
<feature type="domain" description="RING-type" evidence="9">
    <location>
        <begin position="1159"/>
        <end position="1199"/>
    </location>
</feature>
<dbReference type="PANTHER" id="PTHR45865:SF1">
    <property type="entry name" value="E3 UBIQUITIN-PROTEIN LIGASE SHPRH"/>
    <property type="match status" value="1"/>
</dbReference>
<feature type="domain" description="Helicase C-terminal" evidence="11">
    <location>
        <begin position="1267"/>
        <end position="1414"/>
    </location>
</feature>
<dbReference type="Gene3D" id="3.30.40.10">
    <property type="entry name" value="Zinc/RING finger domain, C3HC4 (zinc finger)"/>
    <property type="match status" value="1"/>
</dbReference>
<dbReference type="PROSITE" id="PS50089">
    <property type="entry name" value="ZF_RING_2"/>
    <property type="match status" value="1"/>
</dbReference>
<keyword evidence="6" id="KW-0067">ATP-binding</keyword>
<evidence type="ECO:0000259" key="10">
    <source>
        <dbReference type="PROSITE" id="PS51192"/>
    </source>
</evidence>
<feature type="region of interest" description="Disordered" evidence="8">
    <location>
        <begin position="1469"/>
        <end position="1499"/>
    </location>
</feature>
<evidence type="ECO:0000256" key="2">
    <source>
        <dbReference type="ARBA" id="ARBA00022741"/>
    </source>
</evidence>
<dbReference type="Pfam" id="PF00176">
    <property type="entry name" value="SNF2-rel_dom"/>
    <property type="match status" value="1"/>
</dbReference>
<dbReference type="InterPro" id="IPR013083">
    <property type="entry name" value="Znf_RING/FYVE/PHD"/>
</dbReference>
<evidence type="ECO:0000256" key="5">
    <source>
        <dbReference type="ARBA" id="ARBA00022833"/>
    </source>
</evidence>
<evidence type="ECO:0000256" key="4">
    <source>
        <dbReference type="ARBA" id="ARBA00022801"/>
    </source>
</evidence>
<dbReference type="OMA" id="KAVFFCA"/>
<dbReference type="PROSITE" id="PS51192">
    <property type="entry name" value="HELICASE_ATP_BIND_1"/>
    <property type="match status" value="1"/>
</dbReference>
<dbReference type="InterPro" id="IPR059033">
    <property type="entry name" value="C144_05_dom"/>
</dbReference>
<dbReference type="InterPro" id="IPR014001">
    <property type="entry name" value="Helicase_ATP-bd"/>
</dbReference>
<evidence type="ECO:0000313" key="13">
    <source>
        <dbReference type="Proteomes" id="UP000218811"/>
    </source>
</evidence>
<evidence type="ECO:0000256" key="8">
    <source>
        <dbReference type="SAM" id="MobiDB-lite"/>
    </source>
</evidence>
<dbReference type="InterPro" id="IPR038718">
    <property type="entry name" value="SNF2-like_sf"/>
</dbReference>
<dbReference type="SMART" id="SM00184">
    <property type="entry name" value="RING"/>
    <property type="match status" value="1"/>
</dbReference>
<keyword evidence="1" id="KW-0479">Metal-binding</keyword>
<dbReference type="SUPFAM" id="SSF52540">
    <property type="entry name" value="P-loop containing nucleoside triphosphate hydrolases"/>
    <property type="match status" value="2"/>
</dbReference>
<protein>
    <recommendedName>
        <fullName evidence="14">RING-type domain-containing protein</fullName>
    </recommendedName>
</protein>
<dbReference type="InterPro" id="IPR017907">
    <property type="entry name" value="Znf_RING_CS"/>
</dbReference>
<feature type="compositionally biased region" description="Basic and acidic residues" evidence="8">
    <location>
        <begin position="745"/>
        <end position="763"/>
    </location>
</feature>
<dbReference type="Gene3D" id="3.40.50.10810">
    <property type="entry name" value="Tandem AAA-ATPase domain"/>
    <property type="match status" value="2"/>
</dbReference>
<reference evidence="12 13" key="1">
    <citation type="journal article" date="2012" name="Science">
        <title>The Paleozoic origin of enzymatic lignin decomposition reconstructed from 31 fungal genomes.</title>
        <authorList>
            <person name="Floudas D."/>
            <person name="Binder M."/>
            <person name="Riley R."/>
            <person name="Barry K."/>
            <person name="Blanchette R.A."/>
            <person name="Henrissat B."/>
            <person name="Martinez A.T."/>
            <person name="Otillar R."/>
            <person name="Spatafora J.W."/>
            <person name="Yadav J.S."/>
            <person name="Aerts A."/>
            <person name="Benoit I."/>
            <person name="Boyd A."/>
            <person name="Carlson A."/>
            <person name="Copeland A."/>
            <person name="Coutinho P.M."/>
            <person name="de Vries R.P."/>
            <person name="Ferreira P."/>
            <person name="Findley K."/>
            <person name="Foster B."/>
            <person name="Gaskell J."/>
            <person name="Glotzer D."/>
            <person name="Gorecki P."/>
            <person name="Heitman J."/>
            <person name="Hesse C."/>
            <person name="Hori C."/>
            <person name="Igarashi K."/>
            <person name="Jurgens J.A."/>
            <person name="Kallen N."/>
            <person name="Kersten P."/>
            <person name="Kohler A."/>
            <person name="Kuees U."/>
            <person name="Kumar T.K.A."/>
            <person name="Kuo A."/>
            <person name="LaButti K."/>
            <person name="Larrondo L.F."/>
            <person name="Lindquist E."/>
            <person name="Ling A."/>
            <person name="Lombard V."/>
            <person name="Lucas S."/>
            <person name="Lundell T."/>
            <person name="Martin R."/>
            <person name="McLaughlin D.J."/>
            <person name="Morgenstern I."/>
            <person name="Morin E."/>
            <person name="Murat C."/>
            <person name="Nagy L.G."/>
            <person name="Nolan M."/>
            <person name="Ohm R.A."/>
            <person name="Patyshakuliyeva A."/>
            <person name="Rokas A."/>
            <person name="Ruiz-Duenas F.J."/>
            <person name="Sabat G."/>
            <person name="Salamov A."/>
            <person name="Samejima M."/>
            <person name="Schmutz J."/>
            <person name="Slot J.C."/>
            <person name="St John F."/>
            <person name="Stenlid J."/>
            <person name="Sun H."/>
            <person name="Sun S."/>
            <person name="Syed K."/>
            <person name="Tsang A."/>
            <person name="Wiebenga A."/>
            <person name="Young D."/>
            <person name="Pisabarro A."/>
            <person name="Eastwood D.C."/>
            <person name="Martin F."/>
            <person name="Cullen D."/>
            <person name="Grigoriev I.V."/>
            <person name="Hibbett D.S."/>
        </authorList>
    </citation>
    <scope>NUCLEOTIDE SEQUENCE [LARGE SCALE GENOMIC DNA]</scope>
    <source>
        <strain evidence="12 13">MD-104</strain>
    </source>
</reference>
<dbReference type="InterPro" id="IPR001650">
    <property type="entry name" value="Helicase_C-like"/>
</dbReference>
<evidence type="ECO:0000313" key="12">
    <source>
        <dbReference type="EMBL" id="PCH42935.1"/>
    </source>
</evidence>
<dbReference type="GO" id="GO:0006974">
    <property type="term" value="P:DNA damage response"/>
    <property type="evidence" value="ECO:0007669"/>
    <property type="project" value="TreeGrafter"/>
</dbReference>
<sequence length="1499" mass="168380">MTNRQSPVITARSQALPYHISLSPLLTLPPVGDDLVRAAYDLRHAFLSDPLMAYLTLRSVKRAALSARMRLEVFDQNIAQTEFVVLPFRLLVEIDVSLVTPDISRPISPPYVDKGNVSVVEEAQRRALAHAFPARTPPPKSFNGNIDVPFLYSVVGPAPRLDPPELDKALQPQELGATLLPFQRRSVAWLLNREGKSIAGDGVVHVTEQNSSNGSLPLFWEEVQDDDGETWYVSRIQGIISRRRPRAEEQVQGGILAEEPGLGKTLECISLVMLNPSVGREPSNQRWDPEAKVSVKEIKTTLIVTPSSLAQQWADELKLHAPSLKVLMYEGWDKVPVPIDGLDLEEKRKTLQIQRGHKKGRQVKASKRVSSSPTESDGSEHEEPASTRQKRNAKQPSTSAAQIPAAETDEDDLVDWCTYVNKFDVCITTYSVLQSDLGVARPPPTRPRRTGVLYSNVERPRSPLIMCEWYRVIMDEVQMVGGGMAAEMVSLIPRLSSLAVSGTPARSQVSDLIHIFRFLRVSAVTQYPRVWSRIIQPAYMDELVGLLQRYTVRTMKSSVKDELTIPQQTRYLVPIELGRVERHVYDQNFDNAIMQLGLDARGVAMRSNWEVDTGLLRTCLRKLRGLCTHPQVGQLSNAGKLHKPGVLKTMGEVLEDMRDQNWRNVMEYRRSKVQLGSTIAQLLQQNDSEPSRYRIALDVLLAAEKEAVSLIDDIQAAIVEHDKEGVALRKLTQTSKARLDPQVNADRDRKGKGKAVEGTKDSDADPDEEDAPRTPAEEAHVAKKSALQHRLRESRITLHKVLFLLGDVHHVLGESHADAENDAYSRAEELRRELLKGTEEAAARAMSHLSKDAFVKALKEEDLLIESPFLEQGGLRSDQYMKETNGLVDNLLNPQSKLLWEWRGHLIALLTQPLASRDEDASGQEYARNLETQGEAEAYLQAYAVLLADRREALVAERTLLATHDIREKRKRHTKAAQKAKVALLNAEQPEILERLNEDIQLPEHDVLQENLADVRKAIQENYGSSRALKSIMVDLSGVAARITHEHDPEKVLVRNAVGRMRALLAAQGKLMDTLQSDLAHLRKVFNERILYFRQLQEISDTVAEPTWEGNLVDAILAARLEERDIDTDIKTGRARQRYLNNLAETGEQGADDDDERCCVLCKCDFTLGYITQCAHIFCEPCLKAWMARPVGKMCPVCRTPISSDELQRFTIRQQPGETPRAPAPIVNNEAVPRSRRVIEYNVIDPHKFEDIQTMECLGSYGTKIETLVRHLLYIQLTEPGSKSIVFSAWEDSVRIIEHALARNGIKYLRINQKMGKRNAADVFQRDPEILVLLLHGERENAGLNVTCASRVFLVESVVHHAFELQAIARIDRMGQKNATEVYCYYAEETVEKNILDLAARRGQSLYTKDNAAGTVDFAAFTLDAGKKTIDTPTKKAAKGDFVFKKEDMLAIFFPHLFEDIKYLVDEDNDSRGQTAPRSKIMRVDRQHTNAVGGPSRLG</sequence>
<dbReference type="SMART" id="SM00487">
    <property type="entry name" value="DEXDc"/>
    <property type="match status" value="1"/>
</dbReference>
<evidence type="ECO:0000259" key="11">
    <source>
        <dbReference type="PROSITE" id="PS51194"/>
    </source>
</evidence>
<keyword evidence="5" id="KW-0862">Zinc</keyword>
<dbReference type="InterPro" id="IPR027417">
    <property type="entry name" value="P-loop_NTPase"/>
</dbReference>
<evidence type="ECO:0008006" key="14">
    <source>
        <dbReference type="Google" id="ProtNLM"/>
    </source>
</evidence>
<dbReference type="PANTHER" id="PTHR45865">
    <property type="entry name" value="E3 UBIQUITIN-PROTEIN LIGASE SHPRH FAMILY MEMBER"/>
    <property type="match status" value="1"/>
</dbReference>
<dbReference type="InterPro" id="IPR052583">
    <property type="entry name" value="ATP-helicase/E3_Ub-Ligase"/>
</dbReference>
<dbReference type="Pfam" id="PF26021">
    <property type="entry name" value="Ferritin_C144_05"/>
    <property type="match status" value="1"/>
</dbReference>
<feature type="compositionally biased region" description="Basic residues" evidence="8">
    <location>
        <begin position="355"/>
        <end position="367"/>
    </location>
</feature>
<dbReference type="GO" id="GO:0016787">
    <property type="term" value="F:hydrolase activity"/>
    <property type="evidence" value="ECO:0007669"/>
    <property type="project" value="UniProtKB-KW"/>
</dbReference>
<dbReference type="CDD" id="cd18793">
    <property type="entry name" value="SF2_C_SNF"/>
    <property type="match status" value="1"/>
</dbReference>
<organism evidence="12 13">
    <name type="scientific">Wolfiporia cocos (strain MD-104)</name>
    <name type="common">Brown rot fungus</name>
    <dbReference type="NCBI Taxonomy" id="742152"/>
    <lineage>
        <taxon>Eukaryota</taxon>
        <taxon>Fungi</taxon>
        <taxon>Dikarya</taxon>
        <taxon>Basidiomycota</taxon>
        <taxon>Agaricomycotina</taxon>
        <taxon>Agaricomycetes</taxon>
        <taxon>Polyporales</taxon>
        <taxon>Phaeolaceae</taxon>
        <taxon>Wolfiporia</taxon>
    </lineage>
</organism>
<dbReference type="STRING" id="742152.A0A2H3JN59"/>
<dbReference type="Pfam" id="PF00271">
    <property type="entry name" value="Helicase_C"/>
    <property type="match status" value="1"/>
</dbReference>
<dbReference type="EMBL" id="KB468135">
    <property type="protein sequence ID" value="PCH42935.1"/>
    <property type="molecule type" value="Genomic_DNA"/>
</dbReference>
<dbReference type="OrthoDB" id="5330228at2759"/>
<evidence type="ECO:0000256" key="1">
    <source>
        <dbReference type="ARBA" id="ARBA00022723"/>
    </source>
</evidence>
<gene>
    <name evidence="12" type="ORF">WOLCODRAFT_90057</name>
</gene>
<evidence type="ECO:0000256" key="6">
    <source>
        <dbReference type="ARBA" id="ARBA00022840"/>
    </source>
</evidence>
<feature type="domain" description="Helicase ATP-binding" evidence="10">
    <location>
        <begin position="245"/>
        <end position="522"/>
    </location>
</feature>
<dbReference type="GO" id="GO:0000209">
    <property type="term" value="P:protein polyubiquitination"/>
    <property type="evidence" value="ECO:0007669"/>
    <property type="project" value="TreeGrafter"/>
</dbReference>
<feature type="region of interest" description="Disordered" evidence="8">
    <location>
        <begin position="351"/>
        <end position="406"/>
    </location>
</feature>
<dbReference type="Proteomes" id="UP000218811">
    <property type="component" value="Unassembled WGS sequence"/>
</dbReference>
<evidence type="ECO:0000256" key="3">
    <source>
        <dbReference type="ARBA" id="ARBA00022771"/>
    </source>
</evidence>
<dbReference type="PROSITE" id="PS00518">
    <property type="entry name" value="ZF_RING_1"/>
    <property type="match status" value="1"/>
</dbReference>
<dbReference type="GO" id="GO:0008270">
    <property type="term" value="F:zinc ion binding"/>
    <property type="evidence" value="ECO:0007669"/>
    <property type="project" value="UniProtKB-KW"/>
</dbReference>
<evidence type="ECO:0000259" key="9">
    <source>
        <dbReference type="PROSITE" id="PS50089"/>
    </source>
</evidence>
<dbReference type="GO" id="GO:0005634">
    <property type="term" value="C:nucleus"/>
    <property type="evidence" value="ECO:0007669"/>
    <property type="project" value="TreeGrafter"/>
</dbReference>
<keyword evidence="2" id="KW-0547">Nucleotide-binding</keyword>